<evidence type="ECO:0000256" key="4">
    <source>
        <dbReference type="ARBA" id="ARBA00023157"/>
    </source>
</evidence>
<dbReference type="Gene3D" id="4.10.800.10">
    <property type="entry name" value="Thyroglobulin type-1"/>
    <property type="match status" value="2"/>
</dbReference>
<evidence type="ECO:0000256" key="1">
    <source>
        <dbReference type="ARBA" id="ARBA00004613"/>
    </source>
</evidence>
<evidence type="ECO:0000256" key="2">
    <source>
        <dbReference type="ARBA" id="ARBA00022525"/>
    </source>
</evidence>
<sequence>MWLVVVVAAAVVVRMDCQDIAAPDHGLGLLDTIMNTDPSLLCSYVRCEEPVPSGGCPNNTRYMDNTAQFGCCGACVAFRQNGKSCTGSIDPMYDDGYTRDAPVPRADLRASLYNTSDSDNVVQSSWCDYSLDCFKGTCGKDSTVKTCASMLDHYLEDSETFKLYKDDYRWKPVCTSDGNFDAKQCKGPLEQQRCVCVDPDGQRLFGAAFTEQEELFNTMNCKCSRQAWEMKQAGQASVTHHCLENGNFEPLQCDDGWCYCVDAQTAEYYGFRLPETAMHMLPCYNKSLAGETYLRRCDSEVHAHAELMQAMADSGVRGFESLTTCDQDGSYTSRQCDQEIVCRGPRVLQRNQESDHRHVQVELRRLQDQQVQGLYKFCADSDGIRVGPLVGDVGLVREMEGQVMNNNAYLLECTNARLCQENGAAHILNSCAKVCTSIELGPLGESLVCPNEAYASYIPTET</sequence>
<dbReference type="PANTHER" id="PTHR12352:SF3">
    <property type="entry name" value="NIDOGEN-2"/>
    <property type="match status" value="1"/>
</dbReference>
<dbReference type="Pfam" id="PF00086">
    <property type="entry name" value="Thyroglobulin_1"/>
    <property type="match status" value="2"/>
</dbReference>
<feature type="signal peptide" evidence="6">
    <location>
        <begin position="1"/>
        <end position="17"/>
    </location>
</feature>
<proteinExistence type="predicted"/>
<dbReference type="PANTHER" id="PTHR12352">
    <property type="entry name" value="SECRETED MODULAR CALCIUM-BINDING PROTEIN"/>
    <property type="match status" value="1"/>
</dbReference>
<dbReference type="InterPro" id="IPR000716">
    <property type="entry name" value="Thyroglobulin_1"/>
</dbReference>
<reference evidence="8" key="1">
    <citation type="submission" date="2020-07" db="EMBL/GenBank/DDBJ databases">
        <title>The High-quality genome of the commercially important snow crab, Chionoecetes opilio.</title>
        <authorList>
            <person name="Jeong J.-H."/>
            <person name="Ryu S."/>
        </authorList>
    </citation>
    <scope>NUCLEOTIDE SEQUENCE</scope>
    <source>
        <strain evidence="8">MADBK_172401_WGS</strain>
        <tissue evidence="8">Digestive gland</tissue>
    </source>
</reference>
<dbReference type="AlphaFoldDB" id="A0A8J4YRI8"/>
<comment type="caution">
    <text evidence="5">Lacks conserved residue(s) required for the propagation of feature annotation.</text>
</comment>
<dbReference type="InterPro" id="IPR051950">
    <property type="entry name" value="Dev_reg/Prot_inhib"/>
</dbReference>
<organism evidence="8 9">
    <name type="scientific">Chionoecetes opilio</name>
    <name type="common">Atlantic snow crab</name>
    <name type="synonym">Cancer opilio</name>
    <dbReference type="NCBI Taxonomy" id="41210"/>
    <lineage>
        <taxon>Eukaryota</taxon>
        <taxon>Metazoa</taxon>
        <taxon>Ecdysozoa</taxon>
        <taxon>Arthropoda</taxon>
        <taxon>Crustacea</taxon>
        <taxon>Multicrustacea</taxon>
        <taxon>Malacostraca</taxon>
        <taxon>Eumalacostraca</taxon>
        <taxon>Eucarida</taxon>
        <taxon>Decapoda</taxon>
        <taxon>Pleocyemata</taxon>
        <taxon>Brachyura</taxon>
        <taxon>Eubrachyura</taxon>
        <taxon>Majoidea</taxon>
        <taxon>Majidae</taxon>
        <taxon>Chionoecetes</taxon>
    </lineage>
</organism>
<dbReference type="SMART" id="SM00211">
    <property type="entry name" value="TY"/>
    <property type="match status" value="2"/>
</dbReference>
<evidence type="ECO:0000313" key="9">
    <source>
        <dbReference type="Proteomes" id="UP000770661"/>
    </source>
</evidence>
<accession>A0A8J4YRI8</accession>
<evidence type="ECO:0000256" key="5">
    <source>
        <dbReference type="PROSITE-ProRule" id="PRU00500"/>
    </source>
</evidence>
<dbReference type="InterPro" id="IPR036857">
    <property type="entry name" value="Thyroglobulin_1_sf"/>
</dbReference>
<keyword evidence="6" id="KW-0732">Signal</keyword>
<dbReference type="EMBL" id="JACEEZ010005718">
    <property type="protein sequence ID" value="KAG0725330.1"/>
    <property type="molecule type" value="Genomic_DNA"/>
</dbReference>
<dbReference type="SUPFAM" id="SSF57610">
    <property type="entry name" value="Thyroglobulin type-1 domain"/>
    <property type="match status" value="2"/>
</dbReference>
<dbReference type="OrthoDB" id="6409105at2759"/>
<gene>
    <name evidence="8" type="primary">EQST</name>
    <name evidence="8" type="ORF">GWK47_038831</name>
</gene>
<dbReference type="GO" id="GO:0005615">
    <property type="term" value="C:extracellular space"/>
    <property type="evidence" value="ECO:0007669"/>
    <property type="project" value="TreeGrafter"/>
</dbReference>
<dbReference type="GO" id="GO:0005604">
    <property type="term" value="C:basement membrane"/>
    <property type="evidence" value="ECO:0007669"/>
    <property type="project" value="TreeGrafter"/>
</dbReference>
<feature type="domain" description="Thyroglobulin type-1" evidence="7">
    <location>
        <begin position="222"/>
        <end position="283"/>
    </location>
</feature>
<keyword evidence="2" id="KW-0964">Secreted</keyword>
<evidence type="ECO:0000259" key="7">
    <source>
        <dbReference type="PROSITE" id="PS51162"/>
    </source>
</evidence>
<evidence type="ECO:0000313" key="8">
    <source>
        <dbReference type="EMBL" id="KAG0725330.1"/>
    </source>
</evidence>
<comment type="subcellular location">
    <subcellularLocation>
        <location evidence="1">Secreted</location>
    </subcellularLocation>
</comment>
<dbReference type="Proteomes" id="UP000770661">
    <property type="component" value="Unassembled WGS sequence"/>
</dbReference>
<feature type="disulfide bond" evidence="5">
    <location>
        <begin position="223"/>
        <end position="242"/>
    </location>
</feature>
<protein>
    <submittedName>
        <fullName evidence="8">Equistatin</fullName>
    </submittedName>
</protein>
<keyword evidence="3" id="KW-0677">Repeat</keyword>
<feature type="domain" description="Thyroglobulin type-1" evidence="7">
    <location>
        <begin position="144"/>
        <end position="221"/>
    </location>
</feature>
<keyword evidence="4 5" id="KW-1015">Disulfide bond</keyword>
<name>A0A8J4YRI8_CHIOP</name>
<dbReference type="GO" id="GO:0007160">
    <property type="term" value="P:cell-matrix adhesion"/>
    <property type="evidence" value="ECO:0007669"/>
    <property type="project" value="TreeGrafter"/>
</dbReference>
<comment type="caution">
    <text evidence="8">The sequence shown here is derived from an EMBL/GenBank/DDBJ whole genome shotgun (WGS) entry which is preliminary data.</text>
</comment>
<evidence type="ECO:0000256" key="3">
    <source>
        <dbReference type="ARBA" id="ARBA00022737"/>
    </source>
</evidence>
<evidence type="ECO:0000256" key="6">
    <source>
        <dbReference type="SAM" id="SignalP"/>
    </source>
</evidence>
<dbReference type="PROSITE" id="PS51162">
    <property type="entry name" value="THYROGLOBULIN_1_2"/>
    <property type="match status" value="2"/>
</dbReference>
<keyword evidence="9" id="KW-1185">Reference proteome</keyword>
<feature type="chain" id="PRO_5035213372" evidence="6">
    <location>
        <begin position="18"/>
        <end position="462"/>
    </location>
</feature>